<organism evidence="5 6">
    <name type="scientific">Prauserella rugosa</name>
    <dbReference type="NCBI Taxonomy" id="43354"/>
    <lineage>
        <taxon>Bacteria</taxon>
        <taxon>Bacillati</taxon>
        <taxon>Actinomycetota</taxon>
        <taxon>Actinomycetes</taxon>
        <taxon>Pseudonocardiales</taxon>
        <taxon>Pseudonocardiaceae</taxon>
        <taxon>Prauserella</taxon>
    </lineage>
</organism>
<evidence type="ECO:0000313" key="5">
    <source>
        <dbReference type="EMBL" id="TWH19270.1"/>
    </source>
</evidence>
<reference evidence="5 6" key="1">
    <citation type="submission" date="2019-07" db="EMBL/GenBank/DDBJ databases">
        <title>R&amp;d 2014.</title>
        <authorList>
            <person name="Klenk H.-P."/>
        </authorList>
    </citation>
    <scope>NUCLEOTIDE SEQUENCE [LARGE SCALE GENOMIC DNA]</scope>
    <source>
        <strain evidence="5 6">DSM 43194</strain>
    </source>
</reference>
<comment type="similarity">
    <text evidence="1">Belongs to the ABC transporter superfamily.</text>
</comment>
<sequence>MTPGEHAPVGPATLRAAGLRRVFPHPGGDVEVLRGVDLTVEPGEFVTLAGRSGSGKSALVAVLCGFDRPDSGTVHIGGDRVTQDLPWRTCAVVPQSLGLTPELTAAENVALPLVLGGVPASEAAATAEALLSRVQLGAVADRRPGELSFGQQQRVALARAVSPRPAVLIADEPTAHLDTGTTPVVLDMLRDHAVGGGAVLVATHDDAVHQVADRRIDLSDGVLELSAANRSTTSPR</sequence>
<dbReference type="PROSITE" id="PS50893">
    <property type="entry name" value="ABC_TRANSPORTER_2"/>
    <property type="match status" value="1"/>
</dbReference>
<dbReference type="Gene3D" id="3.40.50.300">
    <property type="entry name" value="P-loop containing nucleotide triphosphate hydrolases"/>
    <property type="match status" value="1"/>
</dbReference>
<keyword evidence="2" id="KW-0547">Nucleotide-binding</keyword>
<protein>
    <submittedName>
        <fullName evidence="5">Putative ABC transport system ATP-binding protein</fullName>
    </submittedName>
</protein>
<evidence type="ECO:0000256" key="3">
    <source>
        <dbReference type="ARBA" id="ARBA00022840"/>
    </source>
</evidence>
<dbReference type="PANTHER" id="PTHR24220">
    <property type="entry name" value="IMPORT ATP-BINDING PROTEIN"/>
    <property type="match status" value="1"/>
</dbReference>
<name>A0A660C6P3_9PSEU</name>
<evidence type="ECO:0000313" key="6">
    <source>
        <dbReference type="Proteomes" id="UP000317303"/>
    </source>
</evidence>
<dbReference type="AlphaFoldDB" id="A0A660C6P3"/>
<proteinExistence type="inferred from homology"/>
<comment type="caution">
    <text evidence="5">The sequence shown here is derived from an EMBL/GenBank/DDBJ whole genome shotgun (WGS) entry which is preliminary data.</text>
</comment>
<accession>A0A660C6P3</accession>
<keyword evidence="3 5" id="KW-0067">ATP-binding</keyword>
<dbReference type="Proteomes" id="UP000317303">
    <property type="component" value="Unassembled WGS sequence"/>
</dbReference>
<dbReference type="GO" id="GO:0016887">
    <property type="term" value="F:ATP hydrolysis activity"/>
    <property type="evidence" value="ECO:0007669"/>
    <property type="project" value="InterPro"/>
</dbReference>
<dbReference type="InterPro" id="IPR017871">
    <property type="entry name" value="ABC_transporter-like_CS"/>
</dbReference>
<dbReference type="PANTHER" id="PTHR24220:SF689">
    <property type="entry name" value="LIPOPROTEIN-RELEASING SYSTEM ATP-BINDING PROTEIN LOLD"/>
    <property type="match status" value="1"/>
</dbReference>
<evidence type="ECO:0000259" key="4">
    <source>
        <dbReference type="PROSITE" id="PS50893"/>
    </source>
</evidence>
<dbReference type="OrthoDB" id="9802264at2"/>
<dbReference type="GO" id="GO:0005524">
    <property type="term" value="F:ATP binding"/>
    <property type="evidence" value="ECO:0007669"/>
    <property type="project" value="UniProtKB-KW"/>
</dbReference>
<dbReference type="PROSITE" id="PS00211">
    <property type="entry name" value="ABC_TRANSPORTER_1"/>
    <property type="match status" value="1"/>
</dbReference>
<dbReference type="InterPro" id="IPR003593">
    <property type="entry name" value="AAA+_ATPase"/>
</dbReference>
<feature type="domain" description="ABC transporter" evidence="4">
    <location>
        <begin position="14"/>
        <end position="236"/>
    </location>
</feature>
<keyword evidence="6" id="KW-1185">Reference proteome</keyword>
<dbReference type="Pfam" id="PF00005">
    <property type="entry name" value="ABC_tran"/>
    <property type="match status" value="1"/>
</dbReference>
<evidence type="ECO:0000256" key="2">
    <source>
        <dbReference type="ARBA" id="ARBA00022741"/>
    </source>
</evidence>
<dbReference type="EMBL" id="VLJV01000001">
    <property type="protein sequence ID" value="TWH19270.1"/>
    <property type="molecule type" value="Genomic_DNA"/>
</dbReference>
<dbReference type="SUPFAM" id="SSF52540">
    <property type="entry name" value="P-loop containing nucleoside triphosphate hydrolases"/>
    <property type="match status" value="1"/>
</dbReference>
<gene>
    <name evidence="5" type="ORF">JD82_01093</name>
</gene>
<dbReference type="InterPro" id="IPR003439">
    <property type="entry name" value="ABC_transporter-like_ATP-bd"/>
</dbReference>
<dbReference type="GO" id="GO:0005886">
    <property type="term" value="C:plasma membrane"/>
    <property type="evidence" value="ECO:0007669"/>
    <property type="project" value="TreeGrafter"/>
</dbReference>
<dbReference type="InterPro" id="IPR015854">
    <property type="entry name" value="ABC_transpr_LolD-like"/>
</dbReference>
<dbReference type="RefSeq" id="WP_051757868.1">
    <property type="nucleotide sequence ID" value="NZ_JOIJ01000009.1"/>
</dbReference>
<dbReference type="GO" id="GO:0022857">
    <property type="term" value="F:transmembrane transporter activity"/>
    <property type="evidence" value="ECO:0007669"/>
    <property type="project" value="TreeGrafter"/>
</dbReference>
<dbReference type="InterPro" id="IPR027417">
    <property type="entry name" value="P-loop_NTPase"/>
</dbReference>
<evidence type="ECO:0000256" key="1">
    <source>
        <dbReference type="ARBA" id="ARBA00005417"/>
    </source>
</evidence>
<dbReference type="SMART" id="SM00382">
    <property type="entry name" value="AAA"/>
    <property type="match status" value="1"/>
</dbReference>